<evidence type="ECO:0000313" key="6">
    <source>
        <dbReference type="Proteomes" id="UP000184020"/>
    </source>
</evidence>
<dbReference type="PANTHER" id="PTHR44591">
    <property type="entry name" value="STRESS RESPONSE REGULATOR PROTEIN 1"/>
    <property type="match status" value="1"/>
</dbReference>
<keyword evidence="2" id="KW-0902">Two-component regulatory system</keyword>
<dbReference type="SMART" id="SM00448">
    <property type="entry name" value="REC"/>
    <property type="match status" value="1"/>
</dbReference>
<dbReference type="CDD" id="cd00156">
    <property type="entry name" value="REC"/>
    <property type="match status" value="1"/>
</dbReference>
<dbReference type="Gene3D" id="3.40.50.2300">
    <property type="match status" value="1"/>
</dbReference>
<protein>
    <submittedName>
        <fullName evidence="5">Response regulator receiver domain-containing protein</fullName>
    </submittedName>
</protein>
<keyword evidence="6" id="KW-1185">Reference proteome</keyword>
<gene>
    <name evidence="5" type="ORF">SAMN05444372_103235</name>
</gene>
<proteinExistence type="predicted"/>
<dbReference type="PANTHER" id="PTHR44591:SF14">
    <property type="entry name" value="PROTEIN PILG"/>
    <property type="match status" value="1"/>
</dbReference>
<dbReference type="GO" id="GO:0000160">
    <property type="term" value="P:phosphorelay signal transduction system"/>
    <property type="evidence" value="ECO:0007669"/>
    <property type="project" value="UniProtKB-KW"/>
</dbReference>
<dbReference type="InterPro" id="IPR001789">
    <property type="entry name" value="Sig_transdc_resp-reg_receiver"/>
</dbReference>
<dbReference type="SUPFAM" id="SSF52172">
    <property type="entry name" value="CheY-like"/>
    <property type="match status" value="1"/>
</dbReference>
<dbReference type="InterPro" id="IPR011006">
    <property type="entry name" value="CheY-like_superfamily"/>
</dbReference>
<evidence type="ECO:0000313" key="5">
    <source>
        <dbReference type="EMBL" id="SHG22045.1"/>
    </source>
</evidence>
<dbReference type="STRING" id="229205.SAMN05444372_103235"/>
<sequence length="144" mass="16658">MNNENKIKLFLVDDDALFLKSLEILFLENADFIVETYSTGELCVANLPSNPDVIILDYRLDGIISTAMDGLETLDRIKEINNDIPVIMLSSQDKIEVAVNCLHHKALDYVVKSETAFFRMQQIISGIFKYQKMEKELNWYMDRM</sequence>
<organism evidence="5 6">
    <name type="scientific">Flavobacterium micromati</name>
    <dbReference type="NCBI Taxonomy" id="229205"/>
    <lineage>
        <taxon>Bacteria</taxon>
        <taxon>Pseudomonadati</taxon>
        <taxon>Bacteroidota</taxon>
        <taxon>Flavobacteriia</taxon>
        <taxon>Flavobacteriales</taxon>
        <taxon>Flavobacteriaceae</taxon>
        <taxon>Flavobacterium</taxon>
    </lineage>
</organism>
<feature type="domain" description="Response regulatory" evidence="4">
    <location>
        <begin position="8"/>
        <end position="127"/>
    </location>
</feature>
<dbReference type="InterPro" id="IPR050595">
    <property type="entry name" value="Bact_response_regulator"/>
</dbReference>
<reference evidence="6" key="1">
    <citation type="submission" date="2016-11" db="EMBL/GenBank/DDBJ databases">
        <authorList>
            <person name="Varghese N."/>
            <person name="Submissions S."/>
        </authorList>
    </citation>
    <scope>NUCLEOTIDE SEQUENCE [LARGE SCALE GENOMIC DNA]</scope>
    <source>
        <strain evidence="6">DSM 17659</strain>
    </source>
</reference>
<dbReference type="RefSeq" id="WP_073017784.1">
    <property type="nucleotide sequence ID" value="NZ_FQWF01000003.1"/>
</dbReference>
<accession>A0A1M5I1B5</accession>
<dbReference type="Pfam" id="PF00072">
    <property type="entry name" value="Response_reg"/>
    <property type="match status" value="1"/>
</dbReference>
<dbReference type="OrthoDB" id="1118837at2"/>
<evidence type="ECO:0000256" key="1">
    <source>
        <dbReference type="ARBA" id="ARBA00022553"/>
    </source>
</evidence>
<evidence type="ECO:0000259" key="4">
    <source>
        <dbReference type="PROSITE" id="PS50110"/>
    </source>
</evidence>
<dbReference type="Proteomes" id="UP000184020">
    <property type="component" value="Unassembled WGS sequence"/>
</dbReference>
<evidence type="ECO:0000256" key="2">
    <source>
        <dbReference type="ARBA" id="ARBA00023012"/>
    </source>
</evidence>
<dbReference type="EMBL" id="FQWF01000003">
    <property type="protein sequence ID" value="SHG22045.1"/>
    <property type="molecule type" value="Genomic_DNA"/>
</dbReference>
<dbReference type="PROSITE" id="PS50110">
    <property type="entry name" value="RESPONSE_REGULATORY"/>
    <property type="match status" value="1"/>
</dbReference>
<name>A0A1M5I1B5_9FLAO</name>
<dbReference type="AlphaFoldDB" id="A0A1M5I1B5"/>
<keyword evidence="1 3" id="KW-0597">Phosphoprotein</keyword>
<evidence type="ECO:0000256" key="3">
    <source>
        <dbReference type="PROSITE-ProRule" id="PRU00169"/>
    </source>
</evidence>
<feature type="modified residue" description="4-aspartylphosphate" evidence="3">
    <location>
        <position position="57"/>
    </location>
</feature>